<gene>
    <name evidence="1" type="ORF">SMD27_05500</name>
</gene>
<dbReference type="Proteomes" id="UP001279642">
    <property type="component" value="Unassembled WGS sequence"/>
</dbReference>
<organism evidence="1 2">
    <name type="scientific">Dongia soli</name>
    <dbReference type="NCBI Taxonomy" id="600628"/>
    <lineage>
        <taxon>Bacteria</taxon>
        <taxon>Pseudomonadati</taxon>
        <taxon>Pseudomonadota</taxon>
        <taxon>Alphaproteobacteria</taxon>
        <taxon>Rhodospirillales</taxon>
        <taxon>Dongiaceae</taxon>
        <taxon>Dongia</taxon>
    </lineage>
</organism>
<dbReference type="InterPro" id="IPR009679">
    <property type="entry name" value="Phage_186_CII-like"/>
</dbReference>
<dbReference type="EMBL" id="JAXCLW010000001">
    <property type="protein sequence ID" value="MDY0882286.1"/>
    <property type="molecule type" value="Genomic_DNA"/>
</dbReference>
<keyword evidence="2" id="KW-1185">Reference proteome</keyword>
<proteinExistence type="predicted"/>
<accession>A0ABU5E7K6</accession>
<reference evidence="1 2" key="1">
    <citation type="journal article" date="2016" name="Antonie Van Leeuwenhoek">
        <title>Dongia soli sp. nov., isolated from soil from Dokdo, Korea.</title>
        <authorList>
            <person name="Kim D.U."/>
            <person name="Lee H."/>
            <person name="Kim H."/>
            <person name="Kim S.G."/>
            <person name="Ka J.O."/>
        </authorList>
    </citation>
    <scope>NUCLEOTIDE SEQUENCE [LARGE SCALE GENOMIC DNA]</scope>
    <source>
        <strain evidence="1 2">D78</strain>
    </source>
</reference>
<comment type="caution">
    <text evidence="1">The sequence shown here is derived from an EMBL/GenBank/DDBJ whole genome shotgun (WGS) entry which is preliminary data.</text>
</comment>
<sequence length="142" mass="15280">MTSLVESCGGQERVGQILVKSQSQVQRYTDPLHPRAELSLTQVITLEAVSGQPLVTAYLALQAHHALIPLLAEADLPLAVDMARFGERAAALFSRYATAMADHRLTPQEAGQLKQGVSEVMHALASMLADLDLVIQEGVQHG</sequence>
<dbReference type="Pfam" id="PF06892">
    <property type="entry name" value="Phage_CP76"/>
    <property type="match status" value="1"/>
</dbReference>
<evidence type="ECO:0000313" key="1">
    <source>
        <dbReference type="EMBL" id="MDY0882286.1"/>
    </source>
</evidence>
<name>A0ABU5E7K6_9PROT</name>
<evidence type="ECO:0000313" key="2">
    <source>
        <dbReference type="Proteomes" id="UP001279642"/>
    </source>
</evidence>
<dbReference type="RefSeq" id="WP_320507311.1">
    <property type="nucleotide sequence ID" value="NZ_JAXCLW010000001.1"/>
</dbReference>
<protein>
    <submittedName>
        <fullName evidence="1">Phage regulatory CII family protein</fullName>
    </submittedName>
</protein>